<sequence>EGGFQTGRQEIDGISMGYLRVNGRKMFALAQVFSDLFRDIPRTTVMKRMEVLNIRSRRCDIQELRTLKAMQSVPVRAVKCSLIAKEDLEALCLACQALSPSQRRKRRKGSVLASRALTADPAAAARGSTAERAQLQRRGHRSQPTHSFSHSKAARDSLLPGTGGTHPRNYEKVVKGPSFFSLTGVNGLLPSGIVNTFHSSSLHSAIAGNECRVTGLPLYLKSKRPCYSNSDGYAKKHNSAPLLLHDKNLNFAQGHARASTGPAKRGRCTQGTSAGYSSDSESSLDFEKDSDFGSSYQSASTESSDEDDHVDGRSVLSSSSEEGSSSDTDSSSACSGDSVQSTRYRQAALPAPASR</sequence>
<dbReference type="Bgee" id="ENSLOCG00000013683">
    <property type="expression patterns" value="Expressed in embryo and 7 other cell types or tissues"/>
</dbReference>
<dbReference type="PANTHER" id="PTHR23187:SF1">
    <property type="entry name" value="ELONGIN BC AND POLYCOMB REPRESSIVE COMPLEX 2-ASSOCIATED PROTEIN"/>
    <property type="match status" value="1"/>
</dbReference>
<dbReference type="InterPro" id="IPR037000">
    <property type="entry name" value="Ski_DNA-bd_sf"/>
</dbReference>
<dbReference type="EMBL" id="AHAT01030921">
    <property type="status" value="NOT_ANNOTATED_CDS"/>
    <property type="molecule type" value="Genomic_DNA"/>
</dbReference>
<dbReference type="Gene3D" id="3.10.260.20">
    <property type="entry name" value="Ski"/>
    <property type="match status" value="1"/>
</dbReference>
<feature type="compositionally biased region" description="Polar residues" evidence="1">
    <location>
        <begin position="292"/>
        <end position="302"/>
    </location>
</feature>
<reference evidence="4" key="1">
    <citation type="submission" date="2011-12" db="EMBL/GenBank/DDBJ databases">
        <title>The Draft Genome of Lepisosteus oculatus.</title>
        <authorList>
            <consortium name="The Broad Institute Genome Assembly &amp; Analysis Group"/>
            <consortium name="Computational R&amp;D Group"/>
            <consortium name="and Sequencing Platform"/>
            <person name="Di Palma F."/>
            <person name="Alfoldi J."/>
            <person name="Johnson J."/>
            <person name="Berlin A."/>
            <person name="Gnerre S."/>
            <person name="Jaffe D."/>
            <person name="MacCallum I."/>
            <person name="Young S."/>
            <person name="Walker B.J."/>
            <person name="Lander E.S."/>
            <person name="Lindblad-Toh K."/>
        </authorList>
    </citation>
    <scope>NUCLEOTIDE SEQUENCE [LARGE SCALE GENOMIC DNA]</scope>
</reference>
<evidence type="ECO:0000259" key="2">
    <source>
        <dbReference type="Pfam" id="PF02437"/>
    </source>
</evidence>
<evidence type="ECO:0000313" key="4">
    <source>
        <dbReference type="Proteomes" id="UP000018468"/>
    </source>
</evidence>
<evidence type="ECO:0000313" key="3">
    <source>
        <dbReference type="Ensembl" id="ENSLOCP00000016866.1"/>
    </source>
</evidence>
<dbReference type="SUPFAM" id="SSF46955">
    <property type="entry name" value="Putative DNA-binding domain"/>
    <property type="match status" value="1"/>
</dbReference>
<feature type="domain" description="SKI/SNO/DAC" evidence="2">
    <location>
        <begin position="10"/>
        <end position="95"/>
    </location>
</feature>
<dbReference type="HOGENOM" id="CLU_781981_0_0_1"/>
<dbReference type="STRING" id="7918.ENSLOCP00000016866"/>
<reference evidence="3" key="2">
    <citation type="submission" date="2025-08" db="UniProtKB">
        <authorList>
            <consortium name="Ensembl"/>
        </authorList>
    </citation>
    <scope>IDENTIFICATION</scope>
</reference>
<dbReference type="Proteomes" id="UP000018468">
    <property type="component" value="Linkage group LG15"/>
</dbReference>
<evidence type="ECO:0000256" key="1">
    <source>
        <dbReference type="SAM" id="MobiDB-lite"/>
    </source>
</evidence>
<dbReference type="Pfam" id="PF02437">
    <property type="entry name" value="Ski_Sno_DHD"/>
    <property type="match status" value="1"/>
</dbReference>
<keyword evidence="4" id="KW-1185">Reference proteome</keyword>
<dbReference type="GeneTree" id="ENSGT00940000153451"/>
<dbReference type="eggNOG" id="KOG3915">
    <property type="taxonomic scope" value="Eukaryota"/>
</dbReference>
<dbReference type="InterPro" id="IPR003380">
    <property type="entry name" value="SKI/SNO/DAC"/>
</dbReference>
<reference evidence="3" key="3">
    <citation type="submission" date="2025-09" db="UniProtKB">
        <authorList>
            <consortium name="Ensembl"/>
        </authorList>
    </citation>
    <scope>IDENTIFICATION</scope>
</reference>
<proteinExistence type="predicted"/>
<feature type="compositionally biased region" description="Polar residues" evidence="1">
    <location>
        <begin position="269"/>
        <end position="283"/>
    </location>
</feature>
<name>W5N8A7_LEPOC</name>
<dbReference type="InterPro" id="IPR009061">
    <property type="entry name" value="DNA-bd_dom_put_sf"/>
</dbReference>
<feature type="region of interest" description="Disordered" evidence="1">
    <location>
        <begin position="255"/>
        <end position="355"/>
    </location>
</feature>
<dbReference type="InterPro" id="IPR052119">
    <property type="entry name" value="ElonginBC-PRC2_ViralRestrict"/>
</dbReference>
<dbReference type="Ensembl" id="ENSLOCT00000016896.1">
    <property type="protein sequence ID" value="ENSLOCP00000016866.1"/>
    <property type="gene ID" value="ENSLOCG00000013683.1"/>
</dbReference>
<feature type="compositionally biased region" description="Low complexity" evidence="1">
    <location>
        <begin position="122"/>
        <end position="133"/>
    </location>
</feature>
<organism evidence="3 4">
    <name type="scientific">Lepisosteus oculatus</name>
    <name type="common">Spotted gar</name>
    <dbReference type="NCBI Taxonomy" id="7918"/>
    <lineage>
        <taxon>Eukaryota</taxon>
        <taxon>Metazoa</taxon>
        <taxon>Chordata</taxon>
        <taxon>Craniata</taxon>
        <taxon>Vertebrata</taxon>
        <taxon>Euteleostomi</taxon>
        <taxon>Actinopterygii</taxon>
        <taxon>Neopterygii</taxon>
        <taxon>Holostei</taxon>
        <taxon>Semionotiformes</taxon>
        <taxon>Lepisosteidae</taxon>
        <taxon>Lepisosteus</taxon>
    </lineage>
</organism>
<accession>W5N8A7</accession>
<dbReference type="InParanoid" id="W5N8A7"/>
<dbReference type="AlphaFoldDB" id="W5N8A7"/>
<feature type="compositionally biased region" description="Low complexity" evidence="1">
    <location>
        <begin position="313"/>
        <end position="341"/>
    </location>
</feature>
<dbReference type="PANTHER" id="PTHR23187">
    <property type="entry name" value="FLJ44216 PROTEIN-RELATED"/>
    <property type="match status" value="1"/>
</dbReference>
<protein>
    <recommendedName>
        <fullName evidence="2">SKI/SNO/DAC domain-containing protein</fullName>
    </recommendedName>
</protein>
<feature type="region of interest" description="Disordered" evidence="1">
    <location>
        <begin position="122"/>
        <end position="170"/>
    </location>
</feature>